<evidence type="ECO:0000256" key="4">
    <source>
        <dbReference type="ARBA" id="ARBA00022840"/>
    </source>
</evidence>
<dbReference type="Pfam" id="PF11898">
    <property type="entry name" value="DUF3418"/>
    <property type="match status" value="1"/>
</dbReference>
<dbReference type="Pfam" id="PF07717">
    <property type="entry name" value="OB_NTP_bind"/>
    <property type="match status" value="1"/>
</dbReference>
<feature type="domain" description="Helicase C-terminal" evidence="6">
    <location>
        <begin position="278"/>
        <end position="445"/>
    </location>
</feature>
<dbReference type="InterPro" id="IPR024590">
    <property type="entry name" value="HrpA_C"/>
</dbReference>
<dbReference type="InterPro" id="IPR027417">
    <property type="entry name" value="P-loop_NTPase"/>
</dbReference>
<dbReference type="PROSITE" id="PS51192">
    <property type="entry name" value="HELICASE_ATP_BIND_1"/>
    <property type="match status" value="1"/>
</dbReference>
<dbReference type="Gene3D" id="3.40.50.300">
    <property type="entry name" value="P-loop containing nucleotide triphosphate hydrolases"/>
    <property type="match status" value="2"/>
</dbReference>
<accession>A0A2H9T8E6</accession>
<dbReference type="InterPro" id="IPR003593">
    <property type="entry name" value="AAA+_ATPase"/>
</dbReference>
<dbReference type="InterPro" id="IPR011709">
    <property type="entry name" value="DEAD-box_helicase_OB_fold"/>
</dbReference>
<evidence type="ECO:0000256" key="2">
    <source>
        <dbReference type="ARBA" id="ARBA00022801"/>
    </source>
</evidence>
<evidence type="ECO:0000259" key="5">
    <source>
        <dbReference type="PROSITE" id="PS51192"/>
    </source>
</evidence>
<dbReference type="GO" id="GO:0016787">
    <property type="term" value="F:hydrolase activity"/>
    <property type="evidence" value="ECO:0007669"/>
    <property type="project" value="UniProtKB-KW"/>
</dbReference>
<dbReference type="InterPro" id="IPR014001">
    <property type="entry name" value="Helicase_ATP-bd"/>
</dbReference>
<gene>
    <name evidence="7" type="ORF">CI610_01517</name>
</gene>
<dbReference type="Pfam" id="PF00270">
    <property type="entry name" value="DEAD"/>
    <property type="match status" value="1"/>
</dbReference>
<dbReference type="InterPro" id="IPR048333">
    <property type="entry name" value="HA2_WH"/>
</dbReference>
<feature type="domain" description="Helicase ATP-binding" evidence="5">
    <location>
        <begin position="78"/>
        <end position="241"/>
    </location>
</feature>
<dbReference type="SMART" id="SM00487">
    <property type="entry name" value="DEXDc"/>
    <property type="match status" value="1"/>
</dbReference>
<dbReference type="SMART" id="SM00382">
    <property type="entry name" value="AAA"/>
    <property type="match status" value="1"/>
</dbReference>
<dbReference type="SUPFAM" id="SSF52540">
    <property type="entry name" value="P-loop containing nucleoside triphosphate hydrolases"/>
    <property type="match status" value="1"/>
</dbReference>
<dbReference type="Pfam" id="PF21010">
    <property type="entry name" value="HA2_C"/>
    <property type="match status" value="1"/>
</dbReference>
<dbReference type="NCBIfam" id="NF008348">
    <property type="entry name" value="PRK11131.1"/>
    <property type="match status" value="1"/>
</dbReference>
<proteinExistence type="predicted"/>
<dbReference type="Gene3D" id="1.20.120.1080">
    <property type="match status" value="1"/>
</dbReference>
<keyword evidence="4" id="KW-0067">ATP-binding</keyword>
<organism evidence="7">
    <name type="scientific">invertebrate metagenome</name>
    <dbReference type="NCBI Taxonomy" id="1711999"/>
    <lineage>
        <taxon>unclassified sequences</taxon>
        <taxon>metagenomes</taxon>
        <taxon>organismal metagenomes</taxon>
    </lineage>
</organism>
<evidence type="ECO:0000256" key="3">
    <source>
        <dbReference type="ARBA" id="ARBA00022806"/>
    </source>
</evidence>
<evidence type="ECO:0008006" key="8">
    <source>
        <dbReference type="Google" id="ProtNLM"/>
    </source>
</evidence>
<dbReference type="PANTHER" id="PTHR18934:SF99">
    <property type="entry name" value="ATP-DEPENDENT RNA HELICASE DHX37-RELATED"/>
    <property type="match status" value="1"/>
</dbReference>
<dbReference type="PANTHER" id="PTHR18934">
    <property type="entry name" value="ATP-DEPENDENT RNA HELICASE"/>
    <property type="match status" value="1"/>
</dbReference>
<dbReference type="FunFam" id="3.40.50.300:FF:000575">
    <property type="entry name" value="ATP-dependent helicase hrpA"/>
    <property type="match status" value="1"/>
</dbReference>
<dbReference type="CDD" id="cd17989">
    <property type="entry name" value="DEXHc_HrpA"/>
    <property type="match status" value="1"/>
</dbReference>
<dbReference type="EMBL" id="NSIT01000064">
    <property type="protein sequence ID" value="PJE79511.1"/>
    <property type="molecule type" value="Genomic_DNA"/>
</dbReference>
<keyword evidence="1" id="KW-0547">Nucleotide-binding</keyword>
<comment type="caution">
    <text evidence="7">The sequence shown here is derived from an EMBL/GenBank/DDBJ whole genome shotgun (WGS) entry which is preliminary data.</text>
</comment>
<evidence type="ECO:0000256" key="1">
    <source>
        <dbReference type="ARBA" id="ARBA00022741"/>
    </source>
</evidence>
<dbReference type="GO" id="GO:0003724">
    <property type="term" value="F:RNA helicase activity"/>
    <property type="evidence" value="ECO:0007669"/>
    <property type="project" value="InterPro"/>
</dbReference>
<dbReference type="InterPro" id="IPR007502">
    <property type="entry name" value="Helicase-assoc_dom"/>
</dbReference>
<evidence type="ECO:0000313" key="7">
    <source>
        <dbReference type="EMBL" id="PJE79511.1"/>
    </source>
</evidence>
<name>A0A2H9T8E6_9ZZZZ</name>
<dbReference type="Pfam" id="PF04408">
    <property type="entry name" value="WHD_HA2"/>
    <property type="match status" value="1"/>
</dbReference>
<keyword evidence="2" id="KW-0378">Hydrolase</keyword>
<dbReference type="InterPro" id="IPR001650">
    <property type="entry name" value="Helicase_C-like"/>
</dbReference>
<keyword evidence="3" id="KW-0347">Helicase</keyword>
<dbReference type="FunFam" id="1.20.120.1080:FF:000005">
    <property type="entry name" value="ATP-dependent helicase HrpA"/>
    <property type="match status" value="1"/>
</dbReference>
<reference evidence="7" key="1">
    <citation type="journal article" date="2017" name="Appl. Environ. Microbiol.">
        <title>Molecular characterization of an Endozoicomonas-like organism causing infection in king scallop Pecten maximus L.</title>
        <authorList>
            <person name="Cano I."/>
            <person name="van Aerle R."/>
            <person name="Ross S."/>
            <person name="Verner-Jeffreys D.W."/>
            <person name="Paley R.K."/>
            <person name="Rimmer G."/>
            <person name="Ryder D."/>
            <person name="Hooper P."/>
            <person name="Stone D."/>
            <person name="Feist S.W."/>
        </authorList>
    </citation>
    <scope>NUCLEOTIDE SEQUENCE</scope>
</reference>
<evidence type="ECO:0000259" key="6">
    <source>
        <dbReference type="PROSITE" id="PS51194"/>
    </source>
</evidence>
<dbReference type="NCBIfam" id="TIGR01967">
    <property type="entry name" value="DEAH_box_HrpA"/>
    <property type="match status" value="1"/>
</dbReference>
<dbReference type="CDD" id="cd18791">
    <property type="entry name" value="SF2_C_RHA"/>
    <property type="match status" value="1"/>
</dbReference>
<dbReference type="GO" id="GO:0003723">
    <property type="term" value="F:RNA binding"/>
    <property type="evidence" value="ECO:0007669"/>
    <property type="project" value="TreeGrafter"/>
</dbReference>
<dbReference type="GO" id="GO:0005524">
    <property type="term" value="F:ATP binding"/>
    <property type="evidence" value="ECO:0007669"/>
    <property type="project" value="UniProtKB-KW"/>
</dbReference>
<dbReference type="SMART" id="SM00847">
    <property type="entry name" value="HA2"/>
    <property type="match status" value="1"/>
</dbReference>
<dbReference type="PROSITE" id="PS51194">
    <property type="entry name" value="HELICASE_CTER"/>
    <property type="match status" value="1"/>
</dbReference>
<sequence length="1296" mass="148497">MPADLHVLRRSIQQCMMRDRYFLRGQLRRLRKDDEAGLTALQEKMKRSVEKAILRRQALPSVDYNESLPVSGRRQEIAKAIRDHQVVVIAGETGSGKTTQLPKICLEAGRGIYGMIGHTQPRRLAARSVANRIAEELQVALGQQVGYQVRFTDYSGDNTLVKLMTDGILLAEIQNDRFLNRYDTIIIDEAHERSLNIDFLLGYLKLILPRRPDLKLIITSATIDVERFSKHFNNAPVIEVSGRTYPVDMYYRPLDELALSGRDADQRLQQGILSAVREIEQLERAGQGKRLGDALVFLSGERDIRETHRFLKEAKLAHTEILPLYARLSANEQNRIFQGHSGRRIILSTNVAETSLTVPGIHYVIDPGNARISRYSVRSRVQRLPIEPVSQASANQRMGRCGRVASGVCFRLYSEDDFNHRPAFTDAEILRTNLAAVILQMLRMGLGDVARFPFVDAPENKAVNDGFKLLQELGAVTDKRHLTMIGRQLGKLPVDPRLGRMVIEAHKNGSLREALIIVSALTIQDPRERPAEKQQASDQAHREFYHKESDFLTLVNVWDEWQKQGEELSKSQLRKYCKTQFLSYLRMIEWQDLHRQLVIACRDLNFRCNEEAASYESVHRSLLSGLLSGIGNKDDDADYLGARNRKFYVFPASALYKKKPRWIMAAELVETSRLFARMNARIEPEWIESLAGSLLRRHYNEPHWEKKRAQVVAFEQVTLYGLIIVARRRVHYGPIDPVISREIFIRDALVENNYQSSGQFQTYNQALIDEVVNLEDKSRRRDILVDPETLYAFYNEYIPAEIVNGVSFEHWRKQAEKEQPDVLHLSRDYLMRHDASQVSAESYPDCYRYQGTVLPLSYHFVPGDKDDGVTVTVPVQALSLLPTHQFDWLVPGMLYDKCVALVRALPKVLRRNFVPVPDYVQGALEAMSVCDSPLTQVLGRQLTRMSGILVPDDAWQQDVIDPCYHMNIRVLDENGKELGQNRNMKELQEQFAGRSEAGIRAQSHAMEQDNLTSWSFGELPLSVSGQFAGMDIESFPALVDKETSVSIRLFEHSSYAREKNRQGLIRLLRFRLGSQFKFAVSVMKHLRQTQLLATHLVNHKQLVDDLQGVLADSVFLKSEKEWPHNKEAFESLVKERQSELVPDAEALDQLLFSLFTKAQAVTRGLKGRNIPFEQALSLADIKHQLERLIFPGFMTAAGMDNLSQYPRYLEAILQRLEKLPGQLSHDCQWTQELDEFQKQLVRAQGKSRKQKQVDTKLEAFRWKIEEYRVSLFAQRLGTRYPVSGKRLRKAWSEVDS</sequence>
<protein>
    <recommendedName>
        <fullName evidence="8">ATP-dependent RNA helicase HrpA</fullName>
    </recommendedName>
</protein>
<dbReference type="InterPro" id="IPR010222">
    <property type="entry name" value="RNA_helicase_HrpA"/>
</dbReference>
<dbReference type="SMART" id="SM00490">
    <property type="entry name" value="HELICc"/>
    <property type="match status" value="1"/>
</dbReference>
<dbReference type="Pfam" id="PF00271">
    <property type="entry name" value="Helicase_C"/>
    <property type="match status" value="1"/>
</dbReference>
<dbReference type="InterPro" id="IPR011545">
    <property type="entry name" value="DEAD/DEAH_box_helicase_dom"/>
</dbReference>